<evidence type="ECO:0000313" key="3">
    <source>
        <dbReference type="EMBL" id="OUN42778.1"/>
    </source>
</evidence>
<comment type="caution">
    <text evidence="3">The sequence shown here is derived from an EMBL/GenBank/DDBJ whole genome shotgun (WGS) entry which is preliminary data.</text>
</comment>
<dbReference type="PROSITE" id="PS50404">
    <property type="entry name" value="GST_NTER"/>
    <property type="match status" value="1"/>
</dbReference>
<dbReference type="eggNOG" id="COG0695">
    <property type="taxonomic scope" value="Bacteria"/>
</dbReference>
<accession>A0A1Y3U6F0</accession>
<dbReference type="EMBL" id="NFHO01000006">
    <property type="protein sequence ID" value="OUN42778.1"/>
    <property type="molecule type" value="Genomic_DNA"/>
</dbReference>
<proteinExistence type="inferred from homology"/>
<organism evidence="3 4">
    <name type="scientific">Enorma massiliensis</name>
    <dbReference type="NCBI Taxonomy" id="1472761"/>
    <lineage>
        <taxon>Bacteria</taxon>
        <taxon>Bacillati</taxon>
        <taxon>Actinomycetota</taxon>
        <taxon>Coriobacteriia</taxon>
        <taxon>Coriobacteriales</taxon>
        <taxon>Coriobacteriaceae</taxon>
        <taxon>Enorma</taxon>
    </lineage>
</organism>
<dbReference type="STRING" id="1118060.GCA_000311845_00088"/>
<dbReference type="PROSITE" id="PS51354">
    <property type="entry name" value="GLUTAREDOXIN_2"/>
    <property type="match status" value="1"/>
</dbReference>
<sequence>MSQALELYIMPGCPFCRKVLSYMERQGIEIPLRDITANPSDRSTLQNVGGKVQVPCLFIDGKPLYESDDIIAYLKAHA</sequence>
<dbReference type="InterPro" id="IPR006660">
    <property type="entry name" value="Arsenate_reductase-like"/>
</dbReference>
<evidence type="ECO:0000259" key="2">
    <source>
        <dbReference type="PROSITE" id="PS50404"/>
    </source>
</evidence>
<comment type="similarity">
    <text evidence="1">Belongs to the ArsC family.</text>
</comment>
<dbReference type="InterPro" id="IPR004045">
    <property type="entry name" value="Glutathione_S-Trfase_N"/>
</dbReference>
<feature type="domain" description="GST N-terminal" evidence="2">
    <location>
        <begin position="3"/>
        <end position="78"/>
    </location>
</feature>
<dbReference type="AlphaFoldDB" id="A0A1Y3U6F0"/>
<dbReference type="Proteomes" id="UP000196560">
    <property type="component" value="Unassembled WGS sequence"/>
</dbReference>
<dbReference type="RefSeq" id="WP_087186440.1">
    <property type="nucleotide sequence ID" value="NZ_NFHO01000006.1"/>
</dbReference>
<dbReference type="PROSITE" id="PS51353">
    <property type="entry name" value="ARSC"/>
    <property type="match status" value="1"/>
</dbReference>
<dbReference type="SUPFAM" id="SSF52833">
    <property type="entry name" value="Thioredoxin-like"/>
    <property type="match status" value="1"/>
</dbReference>
<reference evidence="4" key="1">
    <citation type="submission" date="2017-04" db="EMBL/GenBank/DDBJ databases">
        <title>Function of individual gut microbiota members based on whole genome sequencing of pure cultures obtained from chicken caecum.</title>
        <authorList>
            <person name="Medvecky M."/>
            <person name="Cejkova D."/>
            <person name="Polansky O."/>
            <person name="Karasova D."/>
            <person name="Kubasova T."/>
            <person name="Cizek A."/>
            <person name="Rychlik I."/>
        </authorList>
    </citation>
    <scope>NUCLEOTIDE SEQUENCE [LARGE SCALE GENOMIC DNA]</scope>
    <source>
        <strain evidence="4">An70</strain>
    </source>
</reference>
<name>A0A1Y3U6F0_9ACTN</name>
<keyword evidence="4" id="KW-1185">Reference proteome</keyword>
<dbReference type="Gene3D" id="3.40.30.10">
    <property type="entry name" value="Glutaredoxin"/>
    <property type="match status" value="1"/>
</dbReference>
<protein>
    <submittedName>
        <fullName evidence="3">Glutaredoxin</fullName>
    </submittedName>
</protein>
<dbReference type="Pfam" id="PF00462">
    <property type="entry name" value="Glutaredoxin"/>
    <property type="match status" value="1"/>
</dbReference>
<dbReference type="InterPro" id="IPR002109">
    <property type="entry name" value="Glutaredoxin"/>
</dbReference>
<gene>
    <name evidence="3" type="ORF">B5G21_06100</name>
</gene>
<evidence type="ECO:0000256" key="1">
    <source>
        <dbReference type="PROSITE-ProRule" id="PRU01282"/>
    </source>
</evidence>
<dbReference type="InterPro" id="IPR036249">
    <property type="entry name" value="Thioredoxin-like_sf"/>
</dbReference>
<evidence type="ECO:0000313" key="4">
    <source>
        <dbReference type="Proteomes" id="UP000196560"/>
    </source>
</evidence>